<proteinExistence type="predicted"/>
<evidence type="ECO:0000313" key="3">
    <source>
        <dbReference type="Proteomes" id="UP000011663"/>
    </source>
</evidence>
<feature type="chain" id="PRO_5015532730" description="PorT family protein" evidence="1">
    <location>
        <begin position="24"/>
        <end position="239"/>
    </location>
</feature>
<sequence>MKHLKKIIFTAVLATALSTSAFAASGFEFILNVPLGLSIGIPELPAGAPKDVIKGGVGFDAGVTAQLGYMIGITEGVGISILGEIGYAHDTSAYSIDGYAITGIDGAPRINLSQSFESIQIGLLPKVNIGAFAIGIGGGIKIPMASTINLKYGDTDAGSLKLNMNDIGTMYSTALIGYIKGTFDYSIFFTDKIAMNIGLYLGYDFMPKIATDGSVSAPFLDGGTFDIGLQLGFKFGPKA</sequence>
<dbReference type="AlphaFoldDB" id="A0A2U4F854"/>
<evidence type="ECO:0000256" key="1">
    <source>
        <dbReference type="SAM" id="SignalP"/>
    </source>
</evidence>
<name>A0A2U4F854_9SPIR</name>
<dbReference type="OrthoDB" id="308969at2"/>
<dbReference type="GeneID" id="66487465"/>
<dbReference type="RefSeq" id="WP_008723048.1">
    <property type="nucleotide sequence ID" value="NZ_JH994110.1"/>
</dbReference>
<protein>
    <recommendedName>
        <fullName evidence="4">PorT family protein</fullName>
    </recommendedName>
</protein>
<organism evidence="2 3">
    <name type="scientific">Brachyspira hampsonii 30446</name>
    <dbReference type="NCBI Taxonomy" id="1289135"/>
    <lineage>
        <taxon>Bacteria</taxon>
        <taxon>Pseudomonadati</taxon>
        <taxon>Spirochaetota</taxon>
        <taxon>Spirochaetia</taxon>
        <taxon>Brachyspirales</taxon>
        <taxon>Brachyspiraceae</taxon>
        <taxon>Brachyspira</taxon>
    </lineage>
</organism>
<feature type="signal peptide" evidence="1">
    <location>
        <begin position="1"/>
        <end position="23"/>
    </location>
</feature>
<gene>
    <name evidence="2" type="ORF">A966_05106</name>
</gene>
<accession>A0A2U4F854</accession>
<reference evidence="2 3" key="1">
    <citation type="submission" date="2012-07" db="EMBL/GenBank/DDBJ databases">
        <title>Genome sequence of Brachyspira sp. 30446, isolated from a pig with mucohaemorrhagic colitis.</title>
        <authorList>
            <person name="Rubin J.E."/>
            <person name="Fernando C."/>
            <person name="Harding J.C.S."/>
            <person name="Hill J.E."/>
        </authorList>
    </citation>
    <scope>NUCLEOTIDE SEQUENCE [LARGE SCALE GENOMIC DNA]</scope>
    <source>
        <strain evidence="2 3">30446</strain>
    </source>
</reference>
<evidence type="ECO:0000313" key="2">
    <source>
        <dbReference type="EMBL" id="EKV57500.1"/>
    </source>
</evidence>
<evidence type="ECO:0008006" key="4">
    <source>
        <dbReference type="Google" id="ProtNLM"/>
    </source>
</evidence>
<keyword evidence="1" id="KW-0732">Signal</keyword>
<dbReference type="Proteomes" id="UP000011663">
    <property type="component" value="Unassembled WGS sequence"/>
</dbReference>
<dbReference type="EMBL" id="ALNZ01000021">
    <property type="protein sequence ID" value="EKV57500.1"/>
    <property type="molecule type" value="Genomic_DNA"/>
</dbReference>
<comment type="caution">
    <text evidence="2">The sequence shown here is derived from an EMBL/GenBank/DDBJ whole genome shotgun (WGS) entry which is preliminary data.</text>
</comment>